<organism evidence="1 2">
    <name type="scientific">Intrasporangium oryzae NRRL B-24470</name>
    <dbReference type="NCBI Taxonomy" id="1386089"/>
    <lineage>
        <taxon>Bacteria</taxon>
        <taxon>Bacillati</taxon>
        <taxon>Actinomycetota</taxon>
        <taxon>Actinomycetes</taxon>
        <taxon>Micrococcales</taxon>
        <taxon>Intrasporangiaceae</taxon>
        <taxon>Intrasporangium</taxon>
    </lineage>
</organism>
<dbReference type="AlphaFoldDB" id="W9GBL6"/>
<keyword evidence="2" id="KW-1185">Reference proteome</keyword>
<evidence type="ECO:0000313" key="2">
    <source>
        <dbReference type="Proteomes" id="UP000019489"/>
    </source>
</evidence>
<dbReference type="PATRIC" id="fig|1386089.3.peg.2523"/>
<protein>
    <submittedName>
        <fullName evidence="1">Uncharacterized protein</fullName>
    </submittedName>
</protein>
<reference evidence="1 2" key="1">
    <citation type="submission" date="2013-08" db="EMBL/GenBank/DDBJ databases">
        <title>Intrasporangium oryzae NRRL B-24470.</title>
        <authorList>
            <person name="Liu H."/>
            <person name="Wang G."/>
        </authorList>
    </citation>
    <scope>NUCLEOTIDE SEQUENCE [LARGE SCALE GENOMIC DNA]</scope>
    <source>
        <strain evidence="1 2">NRRL B-24470</strain>
    </source>
</reference>
<evidence type="ECO:0000313" key="1">
    <source>
        <dbReference type="EMBL" id="EWT01259.1"/>
    </source>
</evidence>
<comment type="caution">
    <text evidence="1">The sequence shown here is derived from an EMBL/GenBank/DDBJ whole genome shotgun (WGS) entry which is preliminary data.</text>
</comment>
<proteinExistence type="predicted"/>
<dbReference type="OrthoDB" id="894286at2"/>
<gene>
    <name evidence="1" type="ORF">N865_05615</name>
</gene>
<dbReference type="eggNOG" id="ENOG5031E6R">
    <property type="taxonomic scope" value="Bacteria"/>
</dbReference>
<dbReference type="EMBL" id="AWSA01000025">
    <property type="protein sequence ID" value="EWT01259.1"/>
    <property type="molecule type" value="Genomic_DNA"/>
</dbReference>
<dbReference type="Proteomes" id="UP000019489">
    <property type="component" value="Unassembled WGS sequence"/>
</dbReference>
<name>W9GBL6_9MICO</name>
<sequence length="220" mass="23888">MSSSATGPAPNRVSPLGEVVAAPGRGAWMGNRGRLHDGAGPRDVRRHHVGRAWIVCRLDFRDRRVEQWAPGRYTPLFFLDEAVAFAAGHRPCAECRRPAYTAFRDLVAAAHGASRLLAPELDRILHEERWDARQRTRRLHACAWGDLPDGAFVLVDDGPALVTAGALTVWRPDNTYAATLLARPTTGTAAVLTPPTTLEALRRGYPVQLGAQASPSSSSE</sequence>
<dbReference type="RefSeq" id="WP_034806427.1">
    <property type="nucleotide sequence ID" value="NZ_AWSA01000025.1"/>
</dbReference>
<dbReference type="STRING" id="1386089.N865_05615"/>
<accession>W9GBL6</accession>